<reference evidence="3 4" key="1">
    <citation type="journal article" date="2024" name="Plant Biotechnol. J.">
        <title>Dendrobium thyrsiflorum genome and its molecular insights into genes involved in important horticultural traits.</title>
        <authorList>
            <person name="Chen B."/>
            <person name="Wang J.Y."/>
            <person name="Zheng P.J."/>
            <person name="Li K.L."/>
            <person name="Liang Y.M."/>
            <person name="Chen X.F."/>
            <person name="Zhang C."/>
            <person name="Zhao X."/>
            <person name="He X."/>
            <person name="Zhang G.Q."/>
            <person name="Liu Z.J."/>
            <person name="Xu Q."/>
        </authorList>
    </citation>
    <scope>NUCLEOTIDE SEQUENCE [LARGE SCALE GENOMIC DNA]</scope>
    <source>
        <strain evidence="3">GZMU011</strain>
    </source>
</reference>
<feature type="compositionally biased region" description="Gly residues" evidence="2">
    <location>
        <begin position="279"/>
        <end position="291"/>
    </location>
</feature>
<comment type="caution">
    <text evidence="3">The sequence shown here is derived from an EMBL/GenBank/DDBJ whole genome shotgun (WGS) entry which is preliminary data.</text>
</comment>
<feature type="region of interest" description="Disordered" evidence="2">
    <location>
        <begin position="230"/>
        <end position="299"/>
    </location>
</feature>
<name>A0ABD0TVI2_DENTH</name>
<evidence type="ECO:0000256" key="1">
    <source>
        <dbReference type="SAM" id="Coils"/>
    </source>
</evidence>
<keyword evidence="4" id="KW-1185">Reference proteome</keyword>
<dbReference type="Proteomes" id="UP001552299">
    <property type="component" value="Unassembled WGS sequence"/>
</dbReference>
<sequence length="343" mass="39224">MSSDNFAKNIKYSNGLPYLMAIGKNPDWSLAGQLERCQSSQMGSDIQDMQLHTPGRPIAKTTITDHYIVIFDNGWMISQTNGIDLKSPRNSHSNLSAINFHPKEMVKMTRGAYGSNLNMEQSCHQRKQIQLRQSKSWDQSWAVFDGFQRLFFVPARRKLLNFFSDLRNILQISISNFDFLGMAAKKVDALEERLEGEMNQIKETVEERMSSMEGQVADLRDMMKKMLEFQTQSAASDAKGPEAKNTNSEIHREEEVVEIVEGRRGRPHLEPFQREERGGGYGERQGYGGMEPRGAGWEHREGYYGRRGARCDLTRNQHPKSERNLEKVTVISNNNASPTKLHF</sequence>
<dbReference type="AlphaFoldDB" id="A0ABD0TVI2"/>
<dbReference type="EMBL" id="JANQDX010000020">
    <property type="protein sequence ID" value="KAL0903595.1"/>
    <property type="molecule type" value="Genomic_DNA"/>
</dbReference>
<protein>
    <submittedName>
        <fullName evidence="3">Uncharacterized protein</fullName>
    </submittedName>
</protein>
<organism evidence="3 4">
    <name type="scientific">Dendrobium thyrsiflorum</name>
    <name type="common">Pinecone-like raceme dendrobium</name>
    <name type="synonym">Orchid</name>
    <dbReference type="NCBI Taxonomy" id="117978"/>
    <lineage>
        <taxon>Eukaryota</taxon>
        <taxon>Viridiplantae</taxon>
        <taxon>Streptophyta</taxon>
        <taxon>Embryophyta</taxon>
        <taxon>Tracheophyta</taxon>
        <taxon>Spermatophyta</taxon>
        <taxon>Magnoliopsida</taxon>
        <taxon>Liliopsida</taxon>
        <taxon>Asparagales</taxon>
        <taxon>Orchidaceae</taxon>
        <taxon>Epidendroideae</taxon>
        <taxon>Malaxideae</taxon>
        <taxon>Dendrobiinae</taxon>
        <taxon>Dendrobium</taxon>
    </lineage>
</organism>
<evidence type="ECO:0000256" key="2">
    <source>
        <dbReference type="SAM" id="MobiDB-lite"/>
    </source>
</evidence>
<gene>
    <name evidence="3" type="ORF">M5K25_027985</name>
</gene>
<evidence type="ECO:0000313" key="4">
    <source>
        <dbReference type="Proteomes" id="UP001552299"/>
    </source>
</evidence>
<proteinExistence type="predicted"/>
<keyword evidence="1" id="KW-0175">Coiled coil</keyword>
<feature type="coiled-coil region" evidence="1">
    <location>
        <begin position="180"/>
        <end position="222"/>
    </location>
</feature>
<feature type="compositionally biased region" description="Basic and acidic residues" evidence="2">
    <location>
        <begin position="249"/>
        <end position="278"/>
    </location>
</feature>
<evidence type="ECO:0000313" key="3">
    <source>
        <dbReference type="EMBL" id="KAL0903595.1"/>
    </source>
</evidence>
<accession>A0ABD0TVI2</accession>